<dbReference type="Pfam" id="PF00008">
    <property type="entry name" value="EGF"/>
    <property type="match status" value="1"/>
</dbReference>
<feature type="domain" description="EGF-like" evidence="7">
    <location>
        <begin position="347"/>
        <end position="384"/>
    </location>
</feature>
<dbReference type="InterPro" id="IPR036322">
    <property type="entry name" value="WD40_repeat_dom_sf"/>
</dbReference>
<dbReference type="CDD" id="cd00053">
    <property type="entry name" value="EGF"/>
    <property type="match status" value="1"/>
</dbReference>
<feature type="disulfide bond" evidence="5">
    <location>
        <begin position="335"/>
        <end position="344"/>
    </location>
</feature>
<evidence type="ECO:0000256" key="3">
    <source>
        <dbReference type="ARBA" id="ARBA00022737"/>
    </source>
</evidence>
<sequence>MFFDCVSYHIYIWNYFEMNLEIILCHSEPEISSLLAINDTYLVSASTDGSLKVWNLTDFSEMKLISNVHERGLMKLKLIPDDQSKFVSLSEKNVIKILEIYNFDITSEYSFGCANFKNFEFVQSEIIALACTYRTRIHYINGTFLYSLAPGSSTLSLEKLNSSFLLSGLADGNIQFLDFNRDQFVTTIKAHSENVWSMKIFNNTLITIGGDNLVKFWNKKNLDFIYSFEIEKPKCLIILDYFKTNTPFTSSEYSPANSFTQNLITKNTDAFLEKSYSIESEINEAPEIINLNLDNFHQYLNLISSKLDLTKCLINCSNNGKCFYDTKKKYSECRCFGNFTGPLCQVDKRFCSSSPCLNNGTCIEDSQGFRCQCMKDYFFGKYCEIAIDLCANETCSKNGFCVVKKDFEVFCKCFYLYNGEKCEIESVEILKSYGLFKFSGLVQNMSRSSPKNVTMSILLKM</sequence>
<reference evidence="8 9" key="1">
    <citation type="journal article" date="2018" name="Sci. Rep.">
        <title>Genomic signatures of local adaptation to the degree of environmental predictability in rotifers.</title>
        <authorList>
            <person name="Franch-Gras L."/>
            <person name="Hahn C."/>
            <person name="Garcia-Roger E.M."/>
            <person name="Carmona M.J."/>
            <person name="Serra M."/>
            <person name="Gomez A."/>
        </authorList>
    </citation>
    <scope>NUCLEOTIDE SEQUENCE [LARGE SCALE GENOMIC DNA]</scope>
    <source>
        <strain evidence="8">HYR1</strain>
    </source>
</reference>
<dbReference type="InterPro" id="IPR000742">
    <property type="entry name" value="EGF"/>
</dbReference>
<keyword evidence="2 6" id="KW-0853">WD repeat</keyword>
<dbReference type="SMART" id="SM00320">
    <property type="entry name" value="WD40"/>
    <property type="match status" value="4"/>
</dbReference>
<dbReference type="SUPFAM" id="SSF50978">
    <property type="entry name" value="WD40 repeat-like"/>
    <property type="match status" value="1"/>
</dbReference>
<dbReference type="SMART" id="SM00179">
    <property type="entry name" value="EGF_CA"/>
    <property type="match status" value="1"/>
</dbReference>
<dbReference type="SUPFAM" id="SSF57196">
    <property type="entry name" value="EGF/Laminin"/>
    <property type="match status" value="2"/>
</dbReference>
<dbReference type="InterPro" id="IPR019775">
    <property type="entry name" value="WD40_repeat_CS"/>
</dbReference>
<dbReference type="InterPro" id="IPR001881">
    <property type="entry name" value="EGF-like_Ca-bd_dom"/>
</dbReference>
<dbReference type="InterPro" id="IPR051022">
    <property type="entry name" value="Notch_Cell-Fate_Det"/>
</dbReference>
<dbReference type="AlphaFoldDB" id="A0A3M7SFG4"/>
<dbReference type="GO" id="GO:0005509">
    <property type="term" value="F:calcium ion binding"/>
    <property type="evidence" value="ECO:0007669"/>
    <property type="project" value="InterPro"/>
</dbReference>
<feature type="domain" description="EGF-like" evidence="7">
    <location>
        <begin position="308"/>
        <end position="345"/>
    </location>
</feature>
<feature type="disulfide bond" evidence="5">
    <location>
        <begin position="312"/>
        <end position="322"/>
    </location>
</feature>
<evidence type="ECO:0000256" key="1">
    <source>
        <dbReference type="ARBA" id="ARBA00022536"/>
    </source>
</evidence>
<dbReference type="InterPro" id="IPR015943">
    <property type="entry name" value="WD40/YVTN_repeat-like_dom_sf"/>
</dbReference>
<dbReference type="OrthoDB" id="418245at2759"/>
<feature type="disulfide bond" evidence="5">
    <location>
        <begin position="413"/>
        <end position="422"/>
    </location>
</feature>
<evidence type="ECO:0000313" key="8">
    <source>
        <dbReference type="EMBL" id="RNA34459.1"/>
    </source>
</evidence>
<feature type="repeat" description="WD" evidence="6">
    <location>
        <begin position="38"/>
        <end position="64"/>
    </location>
</feature>
<dbReference type="PROSITE" id="PS00678">
    <property type="entry name" value="WD_REPEATS_1"/>
    <property type="match status" value="1"/>
</dbReference>
<keyword evidence="4 5" id="KW-1015">Disulfide bond</keyword>
<dbReference type="Pfam" id="PF00400">
    <property type="entry name" value="WD40"/>
    <property type="match status" value="2"/>
</dbReference>
<evidence type="ECO:0000256" key="2">
    <source>
        <dbReference type="ARBA" id="ARBA00022574"/>
    </source>
</evidence>
<evidence type="ECO:0000259" key="7">
    <source>
        <dbReference type="PROSITE" id="PS50026"/>
    </source>
</evidence>
<keyword evidence="3" id="KW-0677">Repeat</keyword>
<comment type="caution">
    <text evidence="8">The sequence shown here is derived from an EMBL/GenBank/DDBJ whole genome shotgun (WGS) entry which is preliminary data.</text>
</comment>
<protein>
    <submittedName>
        <fullName evidence="8">Neurogenic locus notch-like protein</fullName>
    </submittedName>
</protein>
<dbReference type="PROSITE" id="PS50082">
    <property type="entry name" value="WD_REPEATS_2"/>
    <property type="match status" value="2"/>
</dbReference>
<dbReference type="InterPro" id="IPR001680">
    <property type="entry name" value="WD40_rpt"/>
</dbReference>
<evidence type="ECO:0000256" key="6">
    <source>
        <dbReference type="PROSITE-ProRule" id="PRU00221"/>
    </source>
</evidence>
<dbReference type="STRING" id="10195.A0A3M7SFG4"/>
<gene>
    <name evidence="8" type="ORF">BpHYR1_021528</name>
</gene>
<dbReference type="Gene3D" id="2.130.10.10">
    <property type="entry name" value="YVTN repeat-like/Quinoprotein amine dehydrogenase"/>
    <property type="match status" value="2"/>
</dbReference>
<dbReference type="SMART" id="SM00181">
    <property type="entry name" value="EGF"/>
    <property type="match status" value="3"/>
</dbReference>
<evidence type="ECO:0000256" key="4">
    <source>
        <dbReference type="ARBA" id="ARBA00023157"/>
    </source>
</evidence>
<dbReference type="PROSITE" id="PS00022">
    <property type="entry name" value="EGF_1"/>
    <property type="match status" value="2"/>
</dbReference>
<evidence type="ECO:0000313" key="9">
    <source>
        <dbReference type="Proteomes" id="UP000276133"/>
    </source>
</evidence>
<dbReference type="EMBL" id="REGN01001476">
    <property type="protein sequence ID" value="RNA34459.1"/>
    <property type="molecule type" value="Genomic_DNA"/>
</dbReference>
<name>A0A3M7SFG4_BRAPC</name>
<organism evidence="8 9">
    <name type="scientific">Brachionus plicatilis</name>
    <name type="common">Marine rotifer</name>
    <name type="synonym">Brachionus muelleri</name>
    <dbReference type="NCBI Taxonomy" id="10195"/>
    <lineage>
        <taxon>Eukaryota</taxon>
        <taxon>Metazoa</taxon>
        <taxon>Spiralia</taxon>
        <taxon>Gnathifera</taxon>
        <taxon>Rotifera</taxon>
        <taxon>Eurotatoria</taxon>
        <taxon>Monogononta</taxon>
        <taxon>Pseudotrocha</taxon>
        <taxon>Ploima</taxon>
        <taxon>Brachionidae</taxon>
        <taxon>Brachionus</taxon>
    </lineage>
</organism>
<proteinExistence type="predicted"/>
<dbReference type="Gene3D" id="2.10.25.10">
    <property type="entry name" value="Laminin"/>
    <property type="match status" value="2"/>
</dbReference>
<evidence type="ECO:0000256" key="5">
    <source>
        <dbReference type="PROSITE-ProRule" id="PRU00076"/>
    </source>
</evidence>
<feature type="repeat" description="WD" evidence="6">
    <location>
        <begin position="188"/>
        <end position="227"/>
    </location>
</feature>
<feature type="disulfide bond" evidence="5">
    <location>
        <begin position="316"/>
        <end position="333"/>
    </location>
</feature>
<dbReference type="Proteomes" id="UP000276133">
    <property type="component" value="Unassembled WGS sequence"/>
</dbReference>
<keyword evidence="1 5" id="KW-0245">EGF-like domain</keyword>
<dbReference type="PANTHER" id="PTHR24049">
    <property type="entry name" value="CRUMBS FAMILY MEMBER"/>
    <property type="match status" value="1"/>
</dbReference>
<keyword evidence="9" id="KW-1185">Reference proteome</keyword>
<comment type="caution">
    <text evidence="5">Lacks conserved residue(s) required for the propagation of feature annotation.</text>
</comment>
<feature type="domain" description="EGF-like" evidence="7">
    <location>
        <begin position="386"/>
        <end position="423"/>
    </location>
</feature>
<dbReference type="PROSITE" id="PS50026">
    <property type="entry name" value="EGF_3"/>
    <property type="match status" value="3"/>
</dbReference>
<accession>A0A3M7SFG4</accession>